<dbReference type="AlphaFoldDB" id="A0A6A6Z0S0"/>
<name>A0A6A6Z0S0_9PEZI</name>
<proteinExistence type="predicted"/>
<keyword evidence="3" id="KW-1185">Reference proteome</keyword>
<dbReference type="GeneID" id="54464222"/>
<dbReference type="EMBL" id="MU003694">
    <property type="protein sequence ID" value="KAF2814762.1"/>
    <property type="molecule type" value="Genomic_DNA"/>
</dbReference>
<evidence type="ECO:0000313" key="4">
    <source>
        <dbReference type="RefSeq" id="XP_033581726.1"/>
    </source>
</evidence>
<reference evidence="4" key="3">
    <citation type="submission" date="2025-04" db="UniProtKB">
        <authorList>
            <consortium name="RefSeq"/>
        </authorList>
    </citation>
    <scope>IDENTIFICATION</scope>
    <source>
        <strain evidence="4">CBS 304.34</strain>
    </source>
</reference>
<protein>
    <recommendedName>
        <fullName evidence="5">F-box domain-containing protein</fullName>
    </recommendedName>
</protein>
<gene>
    <name evidence="2 4" type="ORF">BDZ99DRAFT_494675</name>
</gene>
<reference evidence="4" key="2">
    <citation type="submission" date="2020-04" db="EMBL/GenBank/DDBJ databases">
        <authorList>
            <consortium name="NCBI Genome Project"/>
        </authorList>
    </citation>
    <scope>NUCLEOTIDE SEQUENCE</scope>
    <source>
        <strain evidence="4">CBS 304.34</strain>
    </source>
</reference>
<evidence type="ECO:0008006" key="5">
    <source>
        <dbReference type="Google" id="ProtNLM"/>
    </source>
</evidence>
<evidence type="ECO:0000313" key="2">
    <source>
        <dbReference type="EMBL" id="KAF2814762.1"/>
    </source>
</evidence>
<evidence type="ECO:0000256" key="1">
    <source>
        <dbReference type="SAM" id="MobiDB-lite"/>
    </source>
</evidence>
<accession>A0A6A6Z0S0</accession>
<evidence type="ECO:0000313" key="3">
    <source>
        <dbReference type="Proteomes" id="UP000504636"/>
    </source>
</evidence>
<dbReference type="RefSeq" id="XP_033581726.1">
    <property type="nucleotide sequence ID" value="XM_033723329.1"/>
</dbReference>
<feature type="region of interest" description="Disordered" evidence="1">
    <location>
        <begin position="1"/>
        <end position="48"/>
    </location>
</feature>
<feature type="compositionally biased region" description="Polar residues" evidence="1">
    <location>
        <begin position="1"/>
        <end position="11"/>
    </location>
</feature>
<dbReference type="OrthoDB" id="3796222at2759"/>
<reference evidence="2 4" key="1">
    <citation type="journal article" date="2020" name="Stud. Mycol.">
        <title>101 Dothideomycetes genomes: a test case for predicting lifestyles and emergence of pathogens.</title>
        <authorList>
            <person name="Haridas S."/>
            <person name="Albert R."/>
            <person name="Binder M."/>
            <person name="Bloem J."/>
            <person name="Labutti K."/>
            <person name="Salamov A."/>
            <person name="Andreopoulos B."/>
            <person name="Baker S."/>
            <person name="Barry K."/>
            <person name="Bills G."/>
            <person name="Bluhm B."/>
            <person name="Cannon C."/>
            <person name="Castanera R."/>
            <person name="Culley D."/>
            <person name="Daum C."/>
            <person name="Ezra D."/>
            <person name="Gonzalez J."/>
            <person name="Henrissat B."/>
            <person name="Kuo A."/>
            <person name="Liang C."/>
            <person name="Lipzen A."/>
            <person name="Lutzoni F."/>
            <person name="Magnuson J."/>
            <person name="Mondo S."/>
            <person name="Nolan M."/>
            <person name="Ohm R."/>
            <person name="Pangilinan J."/>
            <person name="Park H.-J."/>
            <person name="Ramirez L."/>
            <person name="Alfaro M."/>
            <person name="Sun H."/>
            <person name="Tritt A."/>
            <person name="Yoshinaga Y."/>
            <person name="Zwiers L.-H."/>
            <person name="Turgeon B."/>
            <person name="Goodwin S."/>
            <person name="Spatafora J."/>
            <person name="Crous P."/>
            <person name="Grigoriev I."/>
        </authorList>
    </citation>
    <scope>NUCLEOTIDE SEQUENCE</scope>
    <source>
        <strain evidence="2 4">CBS 304.34</strain>
    </source>
</reference>
<organism evidence="2">
    <name type="scientific">Mytilinidion resinicola</name>
    <dbReference type="NCBI Taxonomy" id="574789"/>
    <lineage>
        <taxon>Eukaryota</taxon>
        <taxon>Fungi</taxon>
        <taxon>Dikarya</taxon>
        <taxon>Ascomycota</taxon>
        <taxon>Pezizomycotina</taxon>
        <taxon>Dothideomycetes</taxon>
        <taxon>Pleosporomycetidae</taxon>
        <taxon>Mytilinidiales</taxon>
        <taxon>Mytilinidiaceae</taxon>
        <taxon>Mytilinidion</taxon>
    </lineage>
</organism>
<sequence length="426" mass="49339">MGASTTPSTPISRRGLPVTPKSKLRTPGSRTVSPKTGSPRKSESPVSIKQARRNFIEHLEIWSLNRRANCSFSGKISPQAPDWRSEKPYALGEPVICELLPHGETAPIIIVVRLFPLLNQFKYRMTIRCGSGWEDERTWFLRQHRKYQTRAQNRNRCGSVTRRRPRLASDEFPVTVRPLFNKFTLLPIELQQWIFELAMGNGEEVKPHSSRQSRAVGRPVDDVSIAKLLTLSRSINCHITPWFFRTTTFHFGTQHLTTFLRQIGPINRSELRKLSFSFGRYALIHVLRFFTPNQVFELFNPLLTPQQHFWRVLLQDSMRELNLAVLTIKVDHIIKRDVSAIEKSLVTSFGSVGRVKFEKMGMQIEAASYRGGKEFEKKTWYQHTQDIFERYCQGRESDKIFGKAQLKGTIEDLETKMQDDLEFFHT</sequence>
<dbReference type="Proteomes" id="UP000504636">
    <property type="component" value="Unplaced"/>
</dbReference>